<dbReference type="InterPro" id="IPR000182">
    <property type="entry name" value="GNAT_dom"/>
</dbReference>
<dbReference type="GO" id="GO:1990189">
    <property type="term" value="F:protein N-terminal-serine acetyltransferase activity"/>
    <property type="evidence" value="ECO:0007669"/>
    <property type="project" value="TreeGrafter"/>
</dbReference>
<sequence>MSLGGRAYVGEILILQCYVSANISGMSPALRPWKLTDAAEFHAGVVESAEHLAPFMPWARDSAALSLADRLPFLEKWIDDCASGADFHYGLFEGDRLLTVIGLHPRIEPGGLEIGYWCRASEARKGYTTEAVIQAMRIAFAMPEVTHVEIKHDLANIPSGRIPEKLGFTKVAAETREILAQSETGRGNVWRLTRAEYLERF</sequence>
<dbReference type="GO" id="GO:0008999">
    <property type="term" value="F:protein-N-terminal-alanine acetyltransferase activity"/>
    <property type="evidence" value="ECO:0007669"/>
    <property type="project" value="TreeGrafter"/>
</dbReference>
<dbReference type="SUPFAM" id="SSF55729">
    <property type="entry name" value="Acyl-CoA N-acyltransferases (Nat)"/>
    <property type="match status" value="1"/>
</dbReference>
<dbReference type="Gene3D" id="3.40.630.30">
    <property type="match status" value="1"/>
</dbReference>
<dbReference type="EMBL" id="CAFBRC010000085">
    <property type="protein sequence ID" value="CAB5077143.1"/>
    <property type="molecule type" value="Genomic_DNA"/>
</dbReference>
<dbReference type="Pfam" id="PF13302">
    <property type="entry name" value="Acetyltransf_3"/>
    <property type="match status" value="1"/>
</dbReference>
<dbReference type="InterPro" id="IPR051908">
    <property type="entry name" value="Ribosomal_N-acetyltransferase"/>
</dbReference>
<protein>
    <submittedName>
        <fullName evidence="2">Unannotated protein</fullName>
    </submittedName>
</protein>
<evidence type="ECO:0000313" key="2">
    <source>
        <dbReference type="EMBL" id="CAB4672028.1"/>
    </source>
</evidence>
<dbReference type="PANTHER" id="PTHR43441:SF2">
    <property type="entry name" value="FAMILY ACETYLTRANSFERASE, PUTATIVE (AFU_ORTHOLOGUE AFUA_7G00850)-RELATED"/>
    <property type="match status" value="1"/>
</dbReference>
<proteinExistence type="predicted"/>
<gene>
    <name evidence="2" type="ORF">UFOPK2342_00507</name>
    <name evidence="3" type="ORF">UFOPK4367_01158</name>
</gene>
<reference evidence="2" key="1">
    <citation type="submission" date="2020-05" db="EMBL/GenBank/DDBJ databases">
        <authorList>
            <person name="Chiriac C."/>
            <person name="Salcher M."/>
            <person name="Ghai R."/>
            <person name="Kavagutti S V."/>
        </authorList>
    </citation>
    <scope>NUCLEOTIDE SEQUENCE</scope>
</reference>
<organism evidence="2">
    <name type="scientific">freshwater metagenome</name>
    <dbReference type="NCBI Taxonomy" id="449393"/>
    <lineage>
        <taxon>unclassified sequences</taxon>
        <taxon>metagenomes</taxon>
        <taxon>ecological metagenomes</taxon>
    </lineage>
</organism>
<dbReference type="InterPro" id="IPR016181">
    <property type="entry name" value="Acyl_CoA_acyltransferase"/>
</dbReference>
<feature type="domain" description="N-acetyltransferase" evidence="1">
    <location>
        <begin position="30"/>
        <end position="169"/>
    </location>
</feature>
<name>A0A6J6MG51_9ZZZZ</name>
<dbReference type="GO" id="GO:0005737">
    <property type="term" value="C:cytoplasm"/>
    <property type="evidence" value="ECO:0007669"/>
    <property type="project" value="TreeGrafter"/>
</dbReference>
<accession>A0A6J6MG51</accession>
<dbReference type="AlphaFoldDB" id="A0A6J6MG51"/>
<evidence type="ECO:0000259" key="1">
    <source>
        <dbReference type="Pfam" id="PF13302"/>
    </source>
</evidence>
<dbReference type="EMBL" id="CAEZXB010000006">
    <property type="protein sequence ID" value="CAB4672028.1"/>
    <property type="molecule type" value="Genomic_DNA"/>
</dbReference>
<evidence type="ECO:0000313" key="3">
    <source>
        <dbReference type="EMBL" id="CAB5077143.1"/>
    </source>
</evidence>
<dbReference type="PANTHER" id="PTHR43441">
    <property type="entry name" value="RIBOSOMAL-PROTEIN-SERINE ACETYLTRANSFERASE"/>
    <property type="match status" value="1"/>
</dbReference>